<accession>A0A368KSY5</accession>
<comment type="caution">
    <text evidence="2">The sequence shown here is derived from an EMBL/GenBank/DDBJ whole genome shotgun (WGS) entry which is preliminary data.</text>
</comment>
<evidence type="ECO:0000256" key="1">
    <source>
        <dbReference type="SAM" id="Phobius"/>
    </source>
</evidence>
<name>A0A368KSY5_9BACT</name>
<evidence type="ECO:0000313" key="2">
    <source>
        <dbReference type="EMBL" id="RCS52765.1"/>
    </source>
</evidence>
<evidence type="ECO:0000313" key="3">
    <source>
        <dbReference type="Proteomes" id="UP000253562"/>
    </source>
</evidence>
<feature type="transmembrane region" description="Helical" evidence="1">
    <location>
        <begin position="23"/>
        <end position="47"/>
    </location>
</feature>
<protein>
    <submittedName>
        <fullName evidence="2">Uncharacterized protein</fullName>
    </submittedName>
</protein>
<dbReference type="Proteomes" id="UP000253562">
    <property type="component" value="Unassembled WGS sequence"/>
</dbReference>
<keyword evidence="1" id="KW-0472">Membrane</keyword>
<feature type="transmembrane region" description="Helical" evidence="1">
    <location>
        <begin position="59"/>
        <end position="82"/>
    </location>
</feature>
<keyword evidence="1" id="KW-0812">Transmembrane</keyword>
<organism evidence="2 3">
    <name type="scientific">Bremerella cremea</name>
    <dbReference type="NCBI Taxonomy" id="1031537"/>
    <lineage>
        <taxon>Bacteria</taxon>
        <taxon>Pseudomonadati</taxon>
        <taxon>Planctomycetota</taxon>
        <taxon>Planctomycetia</taxon>
        <taxon>Pirellulales</taxon>
        <taxon>Pirellulaceae</taxon>
        <taxon>Bremerella</taxon>
    </lineage>
</organism>
<dbReference type="EMBL" id="QPEX01000011">
    <property type="protein sequence ID" value="RCS52765.1"/>
    <property type="molecule type" value="Genomic_DNA"/>
</dbReference>
<keyword evidence="1" id="KW-1133">Transmembrane helix</keyword>
<dbReference type="RefSeq" id="WP_114368190.1">
    <property type="nucleotide sequence ID" value="NZ_QPEX01000011.1"/>
</dbReference>
<dbReference type="AlphaFoldDB" id="A0A368KSY5"/>
<proteinExistence type="predicted"/>
<sequence length="87" mass="9275">MQFLLLLADAKDDFNQYLEENPAVLGALALVLGLMVAGWGTVSLITGKARDNYGSKMEGAWVPVVAIIRIICGSAAVVFGIYKIVFG</sequence>
<dbReference type="OrthoDB" id="290901at2"/>
<reference evidence="2 3" key="1">
    <citation type="submission" date="2018-07" db="EMBL/GenBank/DDBJ databases">
        <title>Comparative genomes isolates from brazilian mangrove.</title>
        <authorList>
            <person name="De Araujo J.E."/>
            <person name="Taketani R.G."/>
            <person name="Silva M.C.P."/>
            <person name="Lourenco M.V."/>
            <person name="Oliveira V.M."/>
            <person name="Andreote F.D."/>
        </authorList>
    </citation>
    <scope>NUCLEOTIDE SEQUENCE [LARGE SCALE GENOMIC DNA]</scope>
    <source>
        <strain evidence="2 3">HEX PRIS-MGV</strain>
    </source>
</reference>
<gene>
    <name evidence="2" type="ORF">DTL42_07975</name>
</gene>